<sequence>MASAFTIASLLTQDKLGISVEKISEEFPSEEEELEEEDEYGEEDEEELKEGRKSRPAGSNVRKSSHEDRLPFALFPRHPATLTGYTVPRLSISLLKRMISTELPSGQLICSDPLPQELLADPEGEGEEYAEAAHLSTFDENFKLEVLETLQGSVMHAGTIRPLEKNMAPERELRKSVTNRPCSREEKLKKNEEAGQDEKLFLLGSSRDNIDLDDVRAGSATSCTRVRYESQPQSHQMPVCHDETAAPSQFAAASSMWPIREDGSIASWYRCDATALNEAEMVEALPFTKPQCDWLDLLRKERLLCKL</sequence>
<feature type="region of interest" description="Disordered" evidence="1">
    <location>
        <begin position="22"/>
        <end position="66"/>
    </location>
</feature>
<dbReference type="Proteomes" id="UP000784294">
    <property type="component" value="Unassembled WGS sequence"/>
</dbReference>
<name>A0A3S5B1R7_9PLAT</name>
<protein>
    <submittedName>
        <fullName evidence="2">Uncharacterized protein</fullName>
    </submittedName>
</protein>
<accession>A0A3S5B1R7</accession>
<organism evidence="2 3">
    <name type="scientific">Protopolystoma xenopodis</name>
    <dbReference type="NCBI Taxonomy" id="117903"/>
    <lineage>
        <taxon>Eukaryota</taxon>
        <taxon>Metazoa</taxon>
        <taxon>Spiralia</taxon>
        <taxon>Lophotrochozoa</taxon>
        <taxon>Platyhelminthes</taxon>
        <taxon>Monogenea</taxon>
        <taxon>Polyopisthocotylea</taxon>
        <taxon>Polystomatidea</taxon>
        <taxon>Polystomatidae</taxon>
        <taxon>Protopolystoma</taxon>
    </lineage>
</organism>
<feature type="compositionally biased region" description="Basic and acidic residues" evidence="1">
    <location>
        <begin position="182"/>
        <end position="191"/>
    </location>
</feature>
<feature type="compositionally biased region" description="Acidic residues" evidence="1">
    <location>
        <begin position="27"/>
        <end position="48"/>
    </location>
</feature>
<feature type="region of interest" description="Disordered" evidence="1">
    <location>
        <begin position="169"/>
        <end position="191"/>
    </location>
</feature>
<reference evidence="2" key="1">
    <citation type="submission" date="2018-11" db="EMBL/GenBank/DDBJ databases">
        <authorList>
            <consortium name="Pathogen Informatics"/>
        </authorList>
    </citation>
    <scope>NUCLEOTIDE SEQUENCE</scope>
</reference>
<evidence type="ECO:0000313" key="3">
    <source>
        <dbReference type="Proteomes" id="UP000784294"/>
    </source>
</evidence>
<dbReference type="EMBL" id="CAAALY010280672">
    <property type="protein sequence ID" value="VEL43354.1"/>
    <property type="molecule type" value="Genomic_DNA"/>
</dbReference>
<proteinExistence type="predicted"/>
<evidence type="ECO:0000256" key="1">
    <source>
        <dbReference type="SAM" id="MobiDB-lite"/>
    </source>
</evidence>
<comment type="caution">
    <text evidence="2">The sequence shown here is derived from an EMBL/GenBank/DDBJ whole genome shotgun (WGS) entry which is preliminary data.</text>
</comment>
<evidence type="ECO:0000313" key="2">
    <source>
        <dbReference type="EMBL" id="VEL43354.1"/>
    </source>
</evidence>
<dbReference type="AlphaFoldDB" id="A0A3S5B1R7"/>
<gene>
    <name evidence="2" type="ORF">PXEA_LOCUS36794</name>
</gene>
<keyword evidence="3" id="KW-1185">Reference proteome</keyword>